<evidence type="ECO:0000313" key="12">
    <source>
        <dbReference type="EMBL" id="ARU59568.1"/>
    </source>
</evidence>
<dbReference type="CDD" id="cd04731">
    <property type="entry name" value="HisF"/>
    <property type="match status" value="1"/>
</dbReference>
<evidence type="ECO:0000256" key="7">
    <source>
        <dbReference type="ARBA" id="ARBA00023239"/>
    </source>
</evidence>
<dbReference type="SUPFAM" id="SSF51366">
    <property type="entry name" value="Ribulose-phoshate binding barrel"/>
    <property type="match status" value="1"/>
</dbReference>
<dbReference type="InterPro" id="IPR011060">
    <property type="entry name" value="RibuloseP-bd_barrel"/>
</dbReference>
<evidence type="ECO:0000256" key="3">
    <source>
        <dbReference type="ARBA" id="ARBA00011152"/>
    </source>
</evidence>
<dbReference type="InterPro" id="IPR004651">
    <property type="entry name" value="HisF"/>
</dbReference>
<keyword evidence="6 11" id="KW-0368">Histidine biosynthesis</keyword>
<accession>A0A1Y0IGG9</accession>
<keyword evidence="7" id="KW-0456">Lyase</keyword>
<keyword evidence="5 11" id="KW-0028">Amino-acid biosynthesis</keyword>
<dbReference type="InterPro" id="IPR013785">
    <property type="entry name" value="Aldolase_TIM"/>
</dbReference>
<keyword evidence="13" id="KW-1185">Reference proteome</keyword>
<dbReference type="UniPathway" id="UPA00031">
    <property type="reaction ID" value="UER00010"/>
</dbReference>
<dbReference type="AlphaFoldDB" id="A0A1Y0IGG9"/>
<evidence type="ECO:0000256" key="8">
    <source>
        <dbReference type="ARBA" id="ARBA00025475"/>
    </source>
</evidence>
<dbReference type="KEGG" id="ome:OLMES_5588"/>
<dbReference type="NCBIfam" id="NF038364">
    <property type="entry name" value="AglZ_HisF2_fam"/>
    <property type="match status" value="1"/>
</dbReference>
<dbReference type="OrthoDB" id="9807749at2"/>
<name>A0A1Y0IGG9_9GAMM</name>
<dbReference type="PANTHER" id="PTHR21235">
    <property type="entry name" value="IMIDAZOLE GLYCEROL PHOSPHATE SYNTHASE SUBUNIT HISF/H IGP SYNTHASE SUBUNIT HISF/H"/>
    <property type="match status" value="1"/>
</dbReference>
<dbReference type="EC" id="4.3.2.10" evidence="4"/>
<comment type="similarity">
    <text evidence="2 11">Belongs to the HisA/HisF family.</text>
</comment>
<evidence type="ECO:0000256" key="5">
    <source>
        <dbReference type="ARBA" id="ARBA00022605"/>
    </source>
</evidence>
<dbReference type="Proteomes" id="UP000196027">
    <property type="component" value="Chromosome"/>
</dbReference>
<dbReference type="EMBL" id="CP021425">
    <property type="protein sequence ID" value="ARU59568.1"/>
    <property type="molecule type" value="Genomic_DNA"/>
</dbReference>
<gene>
    <name evidence="12" type="ORF">OLMES_5588</name>
</gene>
<dbReference type="RefSeq" id="WP_087464230.1">
    <property type="nucleotide sequence ID" value="NZ_CP021425.1"/>
</dbReference>
<comment type="subunit">
    <text evidence="3">Heterodimer of HisH and HisF.</text>
</comment>
<dbReference type="PANTHER" id="PTHR21235:SF2">
    <property type="entry name" value="IMIDAZOLE GLYCEROL PHOSPHATE SYNTHASE HISHF"/>
    <property type="match status" value="1"/>
</dbReference>
<comment type="pathway">
    <text evidence="1">Amino-acid biosynthesis; L-histidine biosynthesis; L-histidine from 5-phospho-alpha-D-ribose 1-diphosphate: step 5/9.</text>
</comment>
<evidence type="ECO:0000256" key="1">
    <source>
        <dbReference type="ARBA" id="ARBA00005091"/>
    </source>
</evidence>
<proteinExistence type="inferred from homology"/>
<evidence type="ECO:0000256" key="2">
    <source>
        <dbReference type="ARBA" id="ARBA00009667"/>
    </source>
</evidence>
<dbReference type="InterPro" id="IPR050064">
    <property type="entry name" value="IGPS_HisA/HisF"/>
</dbReference>
<dbReference type="InterPro" id="IPR006062">
    <property type="entry name" value="His_biosynth"/>
</dbReference>
<evidence type="ECO:0000256" key="4">
    <source>
        <dbReference type="ARBA" id="ARBA00012809"/>
    </source>
</evidence>
<organism evidence="12 13">
    <name type="scientific">Oleiphilus messinensis</name>
    <dbReference type="NCBI Taxonomy" id="141451"/>
    <lineage>
        <taxon>Bacteria</taxon>
        <taxon>Pseudomonadati</taxon>
        <taxon>Pseudomonadota</taxon>
        <taxon>Gammaproteobacteria</taxon>
        <taxon>Oceanospirillales</taxon>
        <taxon>Oleiphilaceae</taxon>
        <taxon>Oleiphilus</taxon>
    </lineage>
</organism>
<comment type="catalytic activity">
    <reaction evidence="10">
        <text>5-[(5-phospho-1-deoxy-D-ribulos-1-ylimino)methylamino]-1-(5-phospho-beta-D-ribosyl)imidazole-4-carboxamide + L-glutamine = D-erythro-1-(imidazol-4-yl)glycerol 3-phosphate + 5-amino-1-(5-phospho-beta-D-ribosyl)imidazole-4-carboxamide + L-glutamate + H(+)</text>
        <dbReference type="Rhea" id="RHEA:24793"/>
        <dbReference type="ChEBI" id="CHEBI:15378"/>
        <dbReference type="ChEBI" id="CHEBI:29985"/>
        <dbReference type="ChEBI" id="CHEBI:58278"/>
        <dbReference type="ChEBI" id="CHEBI:58359"/>
        <dbReference type="ChEBI" id="CHEBI:58475"/>
        <dbReference type="ChEBI" id="CHEBI:58525"/>
        <dbReference type="EC" id="4.3.2.10"/>
    </reaction>
</comment>
<dbReference type="Pfam" id="PF00977">
    <property type="entry name" value="His_biosynth"/>
    <property type="match status" value="1"/>
</dbReference>
<reference evidence="12 13" key="1">
    <citation type="submission" date="2017-05" db="EMBL/GenBank/DDBJ databases">
        <title>Genomic insights into alkan degradation activity of Oleiphilus messinensis.</title>
        <authorList>
            <person name="Kozyavkin S.A."/>
            <person name="Slesarev A.I."/>
            <person name="Golyshin P.N."/>
            <person name="Korzhenkov A."/>
            <person name="Golyshina O.N."/>
            <person name="Toshchakov S.V."/>
        </authorList>
    </citation>
    <scope>NUCLEOTIDE SEQUENCE [LARGE SCALE GENOMIC DNA]</scope>
    <source>
        <strain evidence="12 13">ME102</strain>
    </source>
</reference>
<dbReference type="GO" id="GO:0000105">
    <property type="term" value="P:L-histidine biosynthetic process"/>
    <property type="evidence" value="ECO:0007669"/>
    <property type="project" value="UniProtKB-UniPathway"/>
</dbReference>
<evidence type="ECO:0000256" key="10">
    <source>
        <dbReference type="ARBA" id="ARBA00047838"/>
    </source>
</evidence>
<evidence type="ECO:0000256" key="11">
    <source>
        <dbReference type="RuleBase" id="RU003657"/>
    </source>
</evidence>
<evidence type="ECO:0000256" key="9">
    <source>
        <dbReference type="ARBA" id="ARBA00030264"/>
    </source>
</evidence>
<dbReference type="Gene3D" id="3.20.20.70">
    <property type="entry name" value="Aldolase class I"/>
    <property type="match status" value="1"/>
</dbReference>
<sequence length="252" mass="27168">MLRVRVIPSLLLRDGGLVKGRQFKHHKYVGDPVNAVKIFNEKEVDELVFLDISATSGGQGPNYELLVDIANEAFMPFGYGGGITSCDEIEKLFKIGIEKVILNTSAYSNPDLIRNASRVFGSQSIVASIDVKTSFLGRSEVYVQNGTRGTKINPLDYARKMQDLGAGEILLCSIDREGTGKGYDLNLLKAVSESVDIPVVAAGGAGKLEDMSKAVSEGGVSAVAAGDMFVFHGKHKAVLITYPSYDELKSLF</sequence>
<evidence type="ECO:0000256" key="6">
    <source>
        <dbReference type="ARBA" id="ARBA00023102"/>
    </source>
</evidence>
<evidence type="ECO:0000313" key="13">
    <source>
        <dbReference type="Proteomes" id="UP000196027"/>
    </source>
</evidence>
<dbReference type="GO" id="GO:0000107">
    <property type="term" value="F:imidazoleglycerol-phosphate synthase activity"/>
    <property type="evidence" value="ECO:0007669"/>
    <property type="project" value="InterPro"/>
</dbReference>
<comment type="function">
    <text evidence="8">IGPS catalyzes the conversion of PRFAR and glutamine to IGP, AICAR and glutamate. The HisF subunit catalyzes the cyclization activity that produces IGP and AICAR from PRFAR using the ammonia provided by the HisH subunit.</text>
</comment>
<protein>
    <recommendedName>
        <fullName evidence="4">imidazole glycerol-phosphate synthase</fullName>
        <ecNumber evidence="4">4.3.2.10</ecNumber>
    </recommendedName>
    <alternativeName>
        <fullName evidence="9">IGP synthase cyclase subunit</fullName>
    </alternativeName>
</protein>
<dbReference type="GO" id="GO:0016829">
    <property type="term" value="F:lyase activity"/>
    <property type="evidence" value="ECO:0007669"/>
    <property type="project" value="UniProtKB-KW"/>
</dbReference>